<organism evidence="1 2">
    <name type="scientific">Mesonia ostreae</name>
    <dbReference type="NCBI Taxonomy" id="861110"/>
    <lineage>
        <taxon>Bacteria</taxon>
        <taxon>Pseudomonadati</taxon>
        <taxon>Bacteroidota</taxon>
        <taxon>Flavobacteriia</taxon>
        <taxon>Flavobacteriales</taxon>
        <taxon>Flavobacteriaceae</taxon>
        <taxon>Mesonia</taxon>
    </lineage>
</organism>
<comment type="caution">
    <text evidence="1">The sequence shown here is derived from an EMBL/GenBank/DDBJ whole genome shotgun (WGS) entry which is preliminary data.</text>
</comment>
<dbReference type="RefSeq" id="WP_311401767.1">
    <property type="nucleotide sequence ID" value="NZ_JAVRBG010000008.1"/>
</dbReference>
<gene>
    <name evidence="1" type="ORF">RLT85_09340</name>
</gene>
<accession>A0ABU2KJE5</accession>
<protein>
    <recommendedName>
        <fullName evidence="3">YARHG domain-containing protein</fullName>
    </recommendedName>
</protein>
<name>A0ABU2KJE5_9FLAO</name>
<proteinExistence type="predicted"/>
<evidence type="ECO:0000313" key="1">
    <source>
        <dbReference type="EMBL" id="MDT0294836.1"/>
    </source>
</evidence>
<dbReference type="EMBL" id="JAVRBG010000008">
    <property type="protein sequence ID" value="MDT0294836.1"/>
    <property type="molecule type" value="Genomic_DNA"/>
</dbReference>
<evidence type="ECO:0000313" key="2">
    <source>
        <dbReference type="Proteomes" id="UP001182991"/>
    </source>
</evidence>
<evidence type="ECO:0008006" key="3">
    <source>
        <dbReference type="Google" id="ProtNLM"/>
    </source>
</evidence>
<dbReference type="Proteomes" id="UP001182991">
    <property type="component" value="Unassembled WGS sequence"/>
</dbReference>
<reference evidence="2" key="1">
    <citation type="submission" date="2023-07" db="EMBL/GenBank/DDBJ databases">
        <title>Isolating and identifying novel microbial strains from the Mariana Trench.</title>
        <authorList>
            <person name="Fu H."/>
        </authorList>
    </citation>
    <scope>NUCLEOTIDE SEQUENCE [LARGE SCALE GENOMIC DNA]</scope>
    <source>
        <strain evidence="2">T-y2</strain>
    </source>
</reference>
<keyword evidence="2" id="KW-1185">Reference proteome</keyword>
<sequence length="372" mass="44543">MKKIIFITFLLVIHINIWGQPSPCAGKSISIMENIKGISFDKTNIYMRSIRLKPDYNHHSWNNIITKDFLSVKNIELYEVKIPKYCDNLIYKSKTKNRFYFSYPLIDEIIIIQNGKQKMYLVFPSHNSIGNNYFFGTIIDSIGKINIVEGKKAYYNPNRYISNIKFKEGIFFIKDYDKRFGIKSFERNDVTEFFPDKDIYDYKNPKNYWKEKVHFISLFDEKVGPEYSKIFPGYYTENQAVEIIAKNHPRILNSILKSTVDDIKLKSNKTECDRNLFEIWSLLRSNVTHEEFKLLQEQESREMSIDDTYKEYKDFQETEFFSILESDFDLTLKYYKYFIDKNSDIKEFIDFAKANELKFDKEQLEQFIDDKK</sequence>